<comment type="similarity">
    <text evidence="1">Belongs to the N(4)/N(6)-methyltransferase family.</text>
</comment>
<dbReference type="PANTHER" id="PTHR13370:SF3">
    <property type="entry name" value="TRNA (GUANINE(10)-N2)-METHYLTRANSFERASE HOMOLOG"/>
    <property type="match status" value="1"/>
</dbReference>
<name>A0A1H6E1H5_9ACTN</name>
<sequence>MTLFDLEPLPSMPDIELVRTSVPLSSVLEHSFPAGPLSRIGEHESWRKEVHRPATSTHKWWAKRLGSVFRGILVSAVCGEDEDAMALYESACRFDGLTVFDPFAGSGTTVVEAAKLGARVIGYDINPVATLVQRQAVQQWDIAELQRAYKLIEESCRPEIDRVHRAETGETVLYYFWVALALCPNPLCGKDVRLFSTHIFSKNAYPKRVPDAQIVCPICLDIIAGRYDFTSATCRNGHQVTSDGAVSRATVKCINCGTLTKVLDALNDHPPRYEMYAKLVLGKDGKKRYEPITDYDIALYGECTALLKENASTLVLPSGRLDDGENTRQALRWGFTEWRHFFNDRQLYSLGLLATALRELEAGPAEREALIALFSGTLEFNNMFCSFKGEGTGAVRHMFSHHVLKPERTPLEAHPWGTPASSGSFSTLFKSRLIRAHEYKSEPADQILRGNKVERVHGLSLPVEATITNACPSDGFSSRQIYLRTGDSSNTDLPDESVDLVITDPPYMDNVHYSELADFFYVWLRELEPFPECSKTSLAEDKPGELITTRSSNEVQSASPDAFEAAITRVWQECHRVLKSNGLLAFTFHQARLTGWVALARALAKAGFVVTAVQPVKGEMTTSVTKGGVEPSNLDAVVVCRKRATVTGGAVFTDPYAAANEGETRLSELMASGVSVGAGDIRSVIRGYVLATYTTDPQRQDIDEIAQLADELATERIAKLSAS</sequence>
<dbReference type="SUPFAM" id="SSF53335">
    <property type="entry name" value="S-adenosyl-L-methionine-dependent methyltransferases"/>
    <property type="match status" value="1"/>
</dbReference>
<evidence type="ECO:0000256" key="1">
    <source>
        <dbReference type="ARBA" id="ARBA00006594"/>
    </source>
</evidence>
<dbReference type="InterPro" id="IPR002052">
    <property type="entry name" value="DNA_methylase_N6_adenine_CS"/>
</dbReference>
<keyword evidence="2 5" id="KW-0489">Methyltransferase</keyword>
<evidence type="ECO:0000259" key="4">
    <source>
        <dbReference type="Pfam" id="PF01555"/>
    </source>
</evidence>
<proteinExistence type="inferred from homology"/>
<dbReference type="GO" id="GO:0032259">
    <property type="term" value="P:methylation"/>
    <property type="evidence" value="ECO:0007669"/>
    <property type="project" value="UniProtKB-KW"/>
</dbReference>
<dbReference type="GO" id="GO:0005737">
    <property type="term" value="C:cytoplasm"/>
    <property type="evidence" value="ECO:0007669"/>
    <property type="project" value="TreeGrafter"/>
</dbReference>
<dbReference type="Gene3D" id="3.40.50.150">
    <property type="entry name" value="Vaccinia Virus protein VP39"/>
    <property type="match status" value="2"/>
</dbReference>
<keyword evidence="3" id="KW-0808">Transferase</keyword>
<gene>
    <name evidence="5" type="ORF">SAMN04489712_12819</name>
</gene>
<organism evidence="5 6">
    <name type="scientific">Thermomonospora echinospora</name>
    <dbReference type="NCBI Taxonomy" id="1992"/>
    <lineage>
        <taxon>Bacteria</taxon>
        <taxon>Bacillati</taxon>
        <taxon>Actinomycetota</taxon>
        <taxon>Actinomycetes</taxon>
        <taxon>Streptosporangiales</taxon>
        <taxon>Thermomonosporaceae</taxon>
        <taxon>Thermomonospora</taxon>
    </lineage>
</organism>
<feature type="domain" description="DNA methylase N-4/N-6" evidence="4">
    <location>
        <begin position="96"/>
        <end position="127"/>
    </location>
</feature>
<dbReference type="Pfam" id="PF01555">
    <property type="entry name" value="N6_N4_Mtase"/>
    <property type="match status" value="1"/>
</dbReference>
<reference evidence="6" key="1">
    <citation type="submission" date="2016-10" db="EMBL/GenBank/DDBJ databases">
        <authorList>
            <person name="Varghese N."/>
            <person name="Submissions S."/>
        </authorList>
    </citation>
    <scope>NUCLEOTIDE SEQUENCE [LARGE SCALE GENOMIC DNA]</scope>
    <source>
        <strain evidence="6">DSM 43163</strain>
    </source>
</reference>
<dbReference type="InterPro" id="IPR002941">
    <property type="entry name" value="DNA_methylase_N4/N6"/>
</dbReference>
<keyword evidence="6" id="KW-1185">Reference proteome</keyword>
<dbReference type="PANTHER" id="PTHR13370">
    <property type="entry name" value="RNA METHYLASE-RELATED"/>
    <property type="match status" value="1"/>
</dbReference>
<dbReference type="PROSITE" id="PS00092">
    <property type="entry name" value="N6_MTASE"/>
    <property type="match status" value="1"/>
</dbReference>
<dbReference type="AlphaFoldDB" id="A0A1H6E1H5"/>
<evidence type="ECO:0000313" key="6">
    <source>
        <dbReference type="Proteomes" id="UP000236723"/>
    </source>
</evidence>
<accession>A0A1H6E1H5</accession>
<dbReference type="Proteomes" id="UP000236723">
    <property type="component" value="Unassembled WGS sequence"/>
</dbReference>
<protein>
    <submittedName>
        <fullName evidence="5">Adenine-specific DNA methylase, contains a Zn-ribbon domain</fullName>
    </submittedName>
</protein>
<evidence type="ECO:0000313" key="5">
    <source>
        <dbReference type="EMBL" id="SEG91033.1"/>
    </source>
</evidence>
<dbReference type="GO" id="GO:0003677">
    <property type="term" value="F:DNA binding"/>
    <property type="evidence" value="ECO:0007669"/>
    <property type="project" value="InterPro"/>
</dbReference>
<evidence type="ECO:0000256" key="2">
    <source>
        <dbReference type="ARBA" id="ARBA00022603"/>
    </source>
</evidence>
<evidence type="ECO:0000256" key="3">
    <source>
        <dbReference type="ARBA" id="ARBA00022679"/>
    </source>
</evidence>
<dbReference type="InterPro" id="IPR029063">
    <property type="entry name" value="SAM-dependent_MTases_sf"/>
</dbReference>
<dbReference type="GO" id="GO:0008170">
    <property type="term" value="F:N-methyltransferase activity"/>
    <property type="evidence" value="ECO:0007669"/>
    <property type="project" value="InterPro"/>
</dbReference>
<dbReference type="EMBL" id="FNVO01000028">
    <property type="protein sequence ID" value="SEG91033.1"/>
    <property type="molecule type" value="Genomic_DNA"/>
</dbReference>